<protein>
    <recommendedName>
        <fullName evidence="4">J domain-containing protein</fullName>
    </recommendedName>
</protein>
<dbReference type="AlphaFoldDB" id="A0A6N8S7J3"/>
<dbReference type="EMBL" id="WUMK01000001">
    <property type="protein sequence ID" value="MXN44377.1"/>
    <property type="molecule type" value="Genomic_DNA"/>
</dbReference>
<evidence type="ECO:0000313" key="3">
    <source>
        <dbReference type="Proteomes" id="UP000435802"/>
    </source>
</evidence>
<evidence type="ECO:0000256" key="1">
    <source>
        <dbReference type="SAM" id="MobiDB-lite"/>
    </source>
</evidence>
<comment type="caution">
    <text evidence="2">The sequence shown here is derived from an EMBL/GenBank/DDBJ whole genome shotgun (WGS) entry which is preliminary data.</text>
</comment>
<organism evidence="2 3">
    <name type="scientific">Shinella kummerowiae</name>
    <dbReference type="NCBI Taxonomy" id="417745"/>
    <lineage>
        <taxon>Bacteria</taxon>
        <taxon>Pseudomonadati</taxon>
        <taxon>Pseudomonadota</taxon>
        <taxon>Alphaproteobacteria</taxon>
        <taxon>Hyphomicrobiales</taxon>
        <taxon>Rhizobiaceae</taxon>
        <taxon>Shinella</taxon>
    </lineage>
</organism>
<evidence type="ECO:0000313" key="2">
    <source>
        <dbReference type="EMBL" id="MXN44377.1"/>
    </source>
</evidence>
<dbReference type="RefSeq" id="WP_246200268.1">
    <property type="nucleotide sequence ID" value="NZ_WUMK01000001.1"/>
</dbReference>
<gene>
    <name evidence="2" type="ORF">GR138_04185</name>
</gene>
<evidence type="ECO:0008006" key="4">
    <source>
        <dbReference type="Google" id="ProtNLM"/>
    </source>
</evidence>
<reference evidence="2 3" key="1">
    <citation type="submission" date="2019-12" db="EMBL/GenBank/DDBJ databases">
        <title>Shinella kummerowiae sp. nov., a symbiotic bacterium isolated from root nodules of the herbal legume Kummerowia stipulacea.</title>
        <authorList>
            <person name="Gao J."/>
        </authorList>
    </citation>
    <scope>NUCLEOTIDE SEQUENCE [LARGE SCALE GENOMIC DNA]</scope>
    <source>
        <strain evidence="2 3">CCBAU 25048</strain>
    </source>
</reference>
<feature type="compositionally biased region" description="Acidic residues" evidence="1">
    <location>
        <begin position="23"/>
        <end position="36"/>
    </location>
</feature>
<sequence>MFGLTVFESVLERLKAEAREAAEQDDEQEIKDDEGPGEIRGLTSGFAGIGTGSTFVSGSQAAAAYLDLYEEPPALPPEPQRPVAAEPPPAPPPHLLRIAPEEVAEDLALNGKEGVDDLLARRRSFARENHPDRAPEDLRVNATVRMKIANMLIDETIRRIAVEKSLGLR</sequence>
<name>A0A6N8S7J3_9HYPH</name>
<feature type="region of interest" description="Disordered" evidence="1">
    <location>
        <begin position="18"/>
        <end position="44"/>
    </location>
</feature>
<keyword evidence="3" id="KW-1185">Reference proteome</keyword>
<feature type="compositionally biased region" description="Pro residues" evidence="1">
    <location>
        <begin position="73"/>
        <end position="94"/>
    </location>
</feature>
<feature type="region of interest" description="Disordered" evidence="1">
    <location>
        <begin position="70"/>
        <end position="94"/>
    </location>
</feature>
<accession>A0A6N8S7J3</accession>
<proteinExistence type="predicted"/>
<dbReference type="Proteomes" id="UP000435802">
    <property type="component" value="Unassembled WGS sequence"/>
</dbReference>